<keyword evidence="2" id="KW-1185">Reference proteome</keyword>
<dbReference type="Proteomes" id="UP000694560">
    <property type="component" value="Unplaced"/>
</dbReference>
<proteinExistence type="predicted"/>
<evidence type="ECO:0000313" key="1">
    <source>
        <dbReference type="Ensembl" id="ENSMCSP00000007693.1"/>
    </source>
</evidence>
<reference evidence="1" key="1">
    <citation type="submission" date="2025-08" db="UniProtKB">
        <authorList>
            <consortium name="Ensembl"/>
        </authorList>
    </citation>
    <scope>IDENTIFICATION</scope>
</reference>
<evidence type="ECO:0000313" key="2">
    <source>
        <dbReference type="Proteomes" id="UP000694560"/>
    </source>
</evidence>
<name>A0A8C5TJV8_9PASS</name>
<dbReference type="Ensembl" id="ENSMCST00000007881.1">
    <property type="protein sequence ID" value="ENSMCSP00000007693.1"/>
    <property type="gene ID" value="ENSMCSG00000005536.1"/>
</dbReference>
<accession>A0A8C5TJV8</accession>
<sequence length="122" mass="13856">MSKPCLSILLPTVRLPALLFLLPSHPIQIAKRNIHSKSLRRGTARNNTPPAWARQNYLRPFFFVNGLVKEKSDLMFTKPEQHWRCGGAGGLCSIFPRVLVGKINNPKPKDLKNFQLLKDDIL</sequence>
<dbReference type="AlphaFoldDB" id="A0A8C5TJV8"/>
<protein>
    <submittedName>
        <fullName evidence="1">Uncharacterized protein</fullName>
    </submittedName>
</protein>
<organism evidence="1 2">
    <name type="scientific">Malurus cyaneus samueli</name>
    <dbReference type="NCBI Taxonomy" id="2593467"/>
    <lineage>
        <taxon>Eukaryota</taxon>
        <taxon>Metazoa</taxon>
        <taxon>Chordata</taxon>
        <taxon>Craniata</taxon>
        <taxon>Vertebrata</taxon>
        <taxon>Euteleostomi</taxon>
        <taxon>Archelosauria</taxon>
        <taxon>Archosauria</taxon>
        <taxon>Dinosauria</taxon>
        <taxon>Saurischia</taxon>
        <taxon>Theropoda</taxon>
        <taxon>Coelurosauria</taxon>
        <taxon>Aves</taxon>
        <taxon>Neognathae</taxon>
        <taxon>Neoaves</taxon>
        <taxon>Telluraves</taxon>
        <taxon>Australaves</taxon>
        <taxon>Passeriformes</taxon>
        <taxon>Meliphagoidea</taxon>
        <taxon>Maluridae</taxon>
        <taxon>Malurus</taxon>
    </lineage>
</organism>
<reference evidence="1" key="2">
    <citation type="submission" date="2025-09" db="UniProtKB">
        <authorList>
            <consortium name="Ensembl"/>
        </authorList>
    </citation>
    <scope>IDENTIFICATION</scope>
</reference>